<evidence type="ECO:0000313" key="2">
    <source>
        <dbReference type="Proteomes" id="UP000028511"/>
    </source>
</evidence>
<dbReference type="EMBL" id="CBSW010000178">
    <property type="protein sequence ID" value="CDG97378.1"/>
    <property type="molecule type" value="Genomic_DNA"/>
</dbReference>
<organism evidence="1 2">
    <name type="scientific">Xenorhabdus bovienii str. puntauvense</name>
    <dbReference type="NCBI Taxonomy" id="1398201"/>
    <lineage>
        <taxon>Bacteria</taxon>
        <taxon>Pseudomonadati</taxon>
        <taxon>Pseudomonadota</taxon>
        <taxon>Gammaproteobacteria</taxon>
        <taxon>Enterobacterales</taxon>
        <taxon>Morganellaceae</taxon>
        <taxon>Xenorhabdus</taxon>
    </lineage>
</organism>
<dbReference type="Proteomes" id="UP000028511">
    <property type="component" value="Unassembled WGS sequence"/>
</dbReference>
<name>A0A077NG70_XENBV</name>
<dbReference type="AlphaFoldDB" id="A0A077NG70"/>
<gene>
    <name evidence="1" type="ORF">XBP1_2590003</name>
</gene>
<proteinExistence type="predicted"/>
<comment type="caution">
    <text evidence="1">The sequence shown here is derived from an EMBL/GenBank/DDBJ whole genome shotgun (WGS) entry which is preliminary data.</text>
</comment>
<sequence>MVTVLAGLLGLVVVIILGSLFGSF</sequence>
<reference evidence="1" key="1">
    <citation type="submission" date="2013-07" db="EMBL/GenBank/DDBJ databases">
        <title>Sub-species coevolution in mutualistic symbiosis.</title>
        <authorList>
            <person name="Murfin K."/>
            <person name="Klassen J."/>
            <person name="Lee M."/>
            <person name="Forst S."/>
            <person name="Stock P."/>
            <person name="Goodrich-Blair H."/>
        </authorList>
    </citation>
    <scope>NUCLEOTIDE SEQUENCE [LARGE SCALE GENOMIC DNA]</scope>
    <source>
        <strain evidence="1">Puntauvense</strain>
    </source>
</reference>
<dbReference type="HOGENOM" id="CLU_3421293_0_0_6"/>
<protein>
    <submittedName>
        <fullName evidence="1">Uncharacterized protein</fullName>
    </submittedName>
</protein>
<evidence type="ECO:0000313" key="1">
    <source>
        <dbReference type="EMBL" id="CDG97378.1"/>
    </source>
</evidence>
<accession>A0A077NG70</accession>